<dbReference type="OrthoDB" id="9813518at2"/>
<organism evidence="2 3">
    <name type="scientific">Pseudoluteimonas lycopersici</name>
    <dbReference type="NCBI Taxonomy" id="1324796"/>
    <lineage>
        <taxon>Bacteria</taxon>
        <taxon>Pseudomonadati</taxon>
        <taxon>Pseudomonadota</taxon>
        <taxon>Gammaproteobacteria</taxon>
        <taxon>Lysobacterales</taxon>
        <taxon>Lysobacteraceae</taxon>
        <taxon>Pseudoluteimonas</taxon>
    </lineage>
</organism>
<feature type="transmembrane region" description="Helical" evidence="1">
    <location>
        <begin position="117"/>
        <end position="139"/>
    </location>
</feature>
<evidence type="ECO:0000313" key="2">
    <source>
        <dbReference type="EMBL" id="QDQ72416.1"/>
    </source>
</evidence>
<gene>
    <name evidence="2" type="ORF">FNZ56_00195</name>
</gene>
<keyword evidence="2" id="KW-0406">Ion transport</keyword>
<keyword evidence="2" id="KW-0407">Ion channel</keyword>
<keyword evidence="2" id="KW-0813">Transport</keyword>
<dbReference type="Gene3D" id="1.10.287.70">
    <property type="match status" value="1"/>
</dbReference>
<keyword evidence="1" id="KW-0812">Transmembrane</keyword>
<feature type="transmembrane region" description="Helical" evidence="1">
    <location>
        <begin position="47"/>
        <end position="70"/>
    </location>
</feature>
<dbReference type="GO" id="GO:0034220">
    <property type="term" value="P:monoatomic ion transmembrane transport"/>
    <property type="evidence" value="ECO:0007669"/>
    <property type="project" value="UniProtKB-KW"/>
</dbReference>
<accession>A0A516V1L1</accession>
<proteinExistence type="predicted"/>
<feature type="transmembrane region" description="Helical" evidence="1">
    <location>
        <begin position="90"/>
        <end position="110"/>
    </location>
</feature>
<keyword evidence="1" id="KW-1133">Transmembrane helix</keyword>
<keyword evidence="3" id="KW-1185">Reference proteome</keyword>
<evidence type="ECO:0000256" key="1">
    <source>
        <dbReference type="SAM" id="Phobius"/>
    </source>
</evidence>
<dbReference type="AlphaFoldDB" id="A0A516V1L1"/>
<sequence length="148" mass="16192">MGNLPGYVVAILGTLTAAMLCVLLHYEGLYRMERRFRAGATSAGRRQMLLAILGVLALHMAQIWIFGVAWWTLLHFPDAGSIAGTAHVQWHGALFLSALAFTSLGFDAWVPVGAIRILAGVEALTGLVLVAWSASFAFLQMQRHWKQD</sequence>
<dbReference type="EMBL" id="CP041742">
    <property type="protein sequence ID" value="QDQ72416.1"/>
    <property type="molecule type" value="Genomic_DNA"/>
</dbReference>
<reference evidence="2 3" key="1">
    <citation type="submission" date="2019-07" db="EMBL/GenBank/DDBJ databases">
        <title>Lysobacter weifangensis sp. nov., isolated from bensulfuron-methyl contaminated farmland soil.</title>
        <authorList>
            <person name="Zhao H."/>
        </authorList>
    </citation>
    <scope>NUCLEOTIDE SEQUENCE [LARGE SCALE GENOMIC DNA]</scope>
    <source>
        <strain evidence="2 3">CC-Bw-6</strain>
    </source>
</reference>
<keyword evidence="1" id="KW-0472">Membrane</keyword>
<name>A0A516V1L1_9GAMM</name>
<dbReference type="Proteomes" id="UP000315891">
    <property type="component" value="Chromosome"/>
</dbReference>
<feature type="transmembrane region" description="Helical" evidence="1">
    <location>
        <begin position="6"/>
        <end position="26"/>
    </location>
</feature>
<dbReference type="SUPFAM" id="SSF81324">
    <property type="entry name" value="Voltage-gated potassium channels"/>
    <property type="match status" value="1"/>
</dbReference>
<evidence type="ECO:0000313" key="3">
    <source>
        <dbReference type="Proteomes" id="UP000315891"/>
    </source>
</evidence>
<dbReference type="RefSeq" id="WP_143877932.1">
    <property type="nucleotide sequence ID" value="NZ_BAABLZ010000002.1"/>
</dbReference>
<protein>
    <submittedName>
        <fullName evidence="2">Two pore domain potassium channel family protein</fullName>
    </submittedName>
</protein>